<keyword evidence="2" id="KW-1185">Reference proteome</keyword>
<comment type="caution">
    <text evidence="1">The sequence shown here is derived from an EMBL/GenBank/DDBJ whole genome shotgun (WGS) entry which is preliminary data.</text>
</comment>
<sequence length="45" mass="4764">MRAHAQTVDLWRYTSASGQIRQYLTQGEALAAQAADGGGGTVEKV</sequence>
<evidence type="ECO:0000313" key="2">
    <source>
        <dbReference type="Proteomes" id="UP001592582"/>
    </source>
</evidence>
<protein>
    <submittedName>
        <fullName evidence="1">Uncharacterized protein</fullName>
    </submittedName>
</protein>
<organism evidence="1 2">
    <name type="scientific">Streptacidiphilus alkalitolerans</name>
    <dbReference type="NCBI Taxonomy" id="3342712"/>
    <lineage>
        <taxon>Bacteria</taxon>
        <taxon>Bacillati</taxon>
        <taxon>Actinomycetota</taxon>
        <taxon>Actinomycetes</taxon>
        <taxon>Kitasatosporales</taxon>
        <taxon>Streptomycetaceae</taxon>
        <taxon>Streptacidiphilus</taxon>
    </lineage>
</organism>
<accession>A0ABV6V9J1</accession>
<reference evidence="1 2" key="1">
    <citation type="submission" date="2024-09" db="EMBL/GenBank/DDBJ databases">
        <authorList>
            <person name="Lee S.D."/>
        </authorList>
    </citation>
    <scope>NUCLEOTIDE SEQUENCE [LARGE SCALE GENOMIC DNA]</scope>
    <source>
        <strain evidence="1 2">N1-1</strain>
    </source>
</reference>
<gene>
    <name evidence="1" type="ORF">ACEZDG_14110</name>
</gene>
<dbReference type="RefSeq" id="WP_380507973.1">
    <property type="nucleotide sequence ID" value="NZ_JBHEZX010000005.1"/>
</dbReference>
<dbReference type="Proteomes" id="UP001592582">
    <property type="component" value="Unassembled WGS sequence"/>
</dbReference>
<evidence type="ECO:0000313" key="1">
    <source>
        <dbReference type="EMBL" id="MFC1410400.1"/>
    </source>
</evidence>
<proteinExistence type="predicted"/>
<dbReference type="EMBL" id="JBHEZX010000005">
    <property type="protein sequence ID" value="MFC1410400.1"/>
    <property type="molecule type" value="Genomic_DNA"/>
</dbReference>
<name>A0ABV6V9J1_9ACTN</name>